<organism evidence="1 2">
    <name type="scientific">Naganishia vaughanmartiniae</name>
    <dbReference type="NCBI Taxonomy" id="1424756"/>
    <lineage>
        <taxon>Eukaryota</taxon>
        <taxon>Fungi</taxon>
        <taxon>Dikarya</taxon>
        <taxon>Basidiomycota</taxon>
        <taxon>Agaricomycotina</taxon>
        <taxon>Tremellomycetes</taxon>
        <taxon>Filobasidiales</taxon>
        <taxon>Filobasidiaceae</taxon>
        <taxon>Naganishia</taxon>
    </lineage>
</organism>
<protein>
    <submittedName>
        <fullName evidence="1">Uncharacterized protein</fullName>
    </submittedName>
</protein>
<proteinExistence type="predicted"/>
<evidence type="ECO:0000313" key="2">
    <source>
        <dbReference type="Proteomes" id="UP001243375"/>
    </source>
</evidence>
<evidence type="ECO:0000313" key="1">
    <source>
        <dbReference type="EMBL" id="KAJ9122254.1"/>
    </source>
</evidence>
<gene>
    <name evidence="1" type="ORF">QFC22_001674</name>
</gene>
<dbReference type="Proteomes" id="UP001243375">
    <property type="component" value="Unassembled WGS sequence"/>
</dbReference>
<keyword evidence="2" id="KW-1185">Reference proteome</keyword>
<comment type="caution">
    <text evidence="1">The sequence shown here is derived from an EMBL/GenBank/DDBJ whole genome shotgun (WGS) entry which is preliminary data.</text>
</comment>
<sequence>MSDDDDFMMDDAGDDDDYDFEYEDDGDADDAMDDGENDDENQYYLAKAEKDDDPEKALKDFRKIVDSETEKGEWGFKALKQSTKILFLTLHRPEDALATYRELLGYVKTAVTKNTSEKSINNILDYVGGEGKHAAKAPKVGLETLEAFYSATMDALQEAKNDLTSSGVILKRLSVKCNLKLAKLWLERKEYTRLKSVSLSSRKLAPSSNIEIYLADSESATSSLRTIWLCVWNIGGRSDSGIATNLPCEVLEVYAIEIQMYSELRETKKLKNIYEATLRVRSAIPHPRIMGVIRECGGKMWMAERSWDKASTDFFESFKQYDESGSPQRIQVLKYLVLTYMLMGSDINPFDSQETKPYRENPQIVAMTNLVTAYQHRDIFEAEKIIRNNRATILDDPFIRSYIDDVLRSLRTQYLIDLLKPYTRLEISFLARQLHIEKEEVEEILIELILDGKIKGKVDQLNGRVELERFDNKQADRYNAMTAWSSKLQSISTQIVHKGAAAKFTGSEGEMGMAGGQWGLPFDPATLGFKKLEMVEME</sequence>
<dbReference type="EMBL" id="JASBWU010000004">
    <property type="protein sequence ID" value="KAJ9122254.1"/>
    <property type="molecule type" value="Genomic_DNA"/>
</dbReference>
<accession>A0ACC2XFP4</accession>
<reference evidence="1" key="1">
    <citation type="submission" date="2023-04" db="EMBL/GenBank/DDBJ databases">
        <title>Draft Genome sequencing of Naganishia species isolated from polar environments using Oxford Nanopore Technology.</title>
        <authorList>
            <person name="Leo P."/>
            <person name="Venkateswaran K."/>
        </authorList>
    </citation>
    <scope>NUCLEOTIDE SEQUENCE</scope>
    <source>
        <strain evidence="1">MNA-CCFEE 5425</strain>
    </source>
</reference>
<name>A0ACC2XFP4_9TREE</name>